<dbReference type="Proteomes" id="UP000003729">
    <property type="component" value="Unassembled WGS sequence"/>
</dbReference>
<proteinExistence type="predicted"/>
<dbReference type="CDD" id="cd07516">
    <property type="entry name" value="HAD_Pase"/>
    <property type="match status" value="1"/>
</dbReference>
<dbReference type="PANTHER" id="PTHR10000">
    <property type="entry name" value="PHOSPHOSERINE PHOSPHATASE"/>
    <property type="match status" value="1"/>
</dbReference>
<keyword evidence="2 3" id="KW-0378">Hydrolase</keyword>
<dbReference type="eggNOG" id="COG0561">
    <property type="taxonomic scope" value="Bacteria"/>
</dbReference>
<dbReference type="GO" id="GO:0000287">
    <property type="term" value="F:magnesium ion binding"/>
    <property type="evidence" value="ECO:0007669"/>
    <property type="project" value="TreeGrafter"/>
</dbReference>
<dbReference type="PROSITE" id="PS01229">
    <property type="entry name" value="COF_2"/>
    <property type="match status" value="1"/>
</dbReference>
<dbReference type="InterPro" id="IPR036412">
    <property type="entry name" value="HAD-like_sf"/>
</dbReference>
<dbReference type="Gene3D" id="3.30.1240.10">
    <property type="match status" value="1"/>
</dbReference>
<reference evidence="3 4" key="1">
    <citation type="submission" date="2008-10" db="EMBL/GenBank/DDBJ databases">
        <title>Draft genome sequence of Providencia alcalifaciens (DSM 30120).</title>
        <authorList>
            <person name="Sudarsanam P."/>
            <person name="Ley R."/>
            <person name="Guruge J."/>
            <person name="Turnbaugh P.J."/>
            <person name="Mahowald M."/>
            <person name="Liep D."/>
            <person name="Gordon J."/>
        </authorList>
    </citation>
    <scope>NUCLEOTIDE SEQUENCE [LARGE SCALE GENOMIC DNA]</scope>
    <source>
        <strain evidence="3 4">DSM 30120</strain>
    </source>
</reference>
<evidence type="ECO:0000313" key="4">
    <source>
        <dbReference type="Proteomes" id="UP000003729"/>
    </source>
</evidence>
<dbReference type="EMBL" id="ABXW01000060">
    <property type="protein sequence ID" value="EEB44755.1"/>
    <property type="molecule type" value="Genomic_DNA"/>
</dbReference>
<comment type="caution">
    <text evidence="3">The sequence shown here is derived from an EMBL/GenBank/DDBJ whole genome shotgun (WGS) entry which is preliminary data.</text>
</comment>
<dbReference type="InterPro" id="IPR023214">
    <property type="entry name" value="HAD_sf"/>
</dbReference>
<dbReference type="GO" id="GO:0016791">
    <property type="term" value="F:phosphatase activity"/>
    <property type="evidence" value="ECO:0007669"/>
    <property type="project" value="UniProtKB-ARBA"/>
</dbReference>
<dbReference type="NCBIfam" id="TIGR00099">
    <property type="entry name" value="Cof-subfamily"/>
    <property type="match status" value="1"/>
</dbReference>
<reference evidence="3 4" key="2">
    <citation type="submission" date="2008-10" db="EMBL/GenBank/DDBJ databases">
        <authorList>
            <person name="Fulton L."/>
            <person name="Clifton S."/>
            <person name="Fulton B."/>
            <person name="Xu J."/>
            <person name="Minx P."/>
            <person name="Pepin K.H."/>
            <person name="Johnson M."/>
            <person name="Bhonagiri V."/>
            <person name="Nash W.E."/>
            <person name="Mardis E.R."/>
            <person name="Wilson R.K."/>
        </authorList>
    </citation>
    <scope>NUCLEOTIDE SEQUENCE [LARGE SCALE GENOMIC DNA]</scope>
    <source>
        <strain evidence="3 4">DSM 30120</strain>
    </source>
</reference>
<dbReference type="AlphaFoldDB" id="B6XIR7"/>
<accession>B6XIR7</accession>
<organism evidence="3 4">
    <name type="scientific">Providencia alcalifaciens DSM 30120</name>
    <dbReference type="NCBI Taxonomy" id="520999"/>
    <lineage>
        <taxon>Bacteria</taxon>
        <taxon>Pseudomonadati</taxon>
        <taxon>Pseudomonadota</taxon>
        <taxon>Gammaproteobacteria</taxon>
        <taxon>Enterobacterales</taxon>
        <taxon>Morganellaceae</taxon>
        <taxon>Providencia</taxon>
    </lineage>
</organism>
<evidence type="ECO:0000256" key="2">
    <source>
        <dbReference type="ARBA" id="ARBA00022801"/>
    </source>
</evidence>
<dbReference type="PANTHER" id="PTHR10000:SF58">
    <property type="entry name" value="PYRIDOXAL PHOSPHATE PHOSPHATASE YBHA"/>
    <property type="match status" value="1"/>
</dbReference>
<gene>
    <name evidence="3" type="ORF">PROVALCAL_03262</name>
</gene>
<sequence>MESFMSYRVIALDLDGTLLDHQKKILPESLEVLNEARRQGVKVIIVTGRHHVAIHPFYQTLDLDTPAICCNGTYLYDYLGKKVLKSNPMTVDSAALLIDKLRGSDIQHLMYVDNAMLYHTKTEGVTRTLNWAQSLPPNQRPNLEFIEDFAHALNNYESIWKFAVTSPDHQRLHDVVREIESELDLDCEWSWEDQVDVGRKGNSKGQRLKEWVESQGMSMNDVVAFGDNFNDLSMLTTAGLGVAMGNAVDEVKQQAKLVTRVNTEPGIAEVIRKYVL</sequence>
<name>B6XIR7_9GAMM</name>
<dbReference type="SUPFAM" id="SSF56784">
    <property type="entry name" value="HAD-like"/>
    <property type="match status" value="1"/>
</dbReference>
<protein>
    <submittedName>
        <fullName evidence="3">Cof-like hydrolase</fullName>
    </submittedName>
</protein>
<evidence type="ECO:0000256" key="1">
    <source>
        <dbReference type="ARBA" id="ARBA00022723"/>
    </source>
</evidence>
<dbReference type="InterPro" id="IPR000150">
    <property type="entry name" value="Cof"/>
</dbReference>
<dbReference type="Pfam" id="PF08282">
    <property type="entry name" value="Hydrolase_3"/>
    <property type="match status" value="1"/>
</dbReference>
<dbReference type="NCBIfam" id="TIGR01484">
    <property type="entry name" value="HAD-SF-IIB"/>
    <property type="match status" value="1"/>
</dbReference>
<dbReference type="NCBIfam" id="NF007821">
    <property type="entry name" value="PRK10530.1"/>
    <property type="match status" value="1"/>
</dbReference>
<dbReference type="InterPro" id="IPR006379">
    <property type="entry name" value="HAD-SF_hydro_IIB"/>
</dbReference>
<dbReference type="GO" id="GO:0005829">
    <property type="term" value="C:cytosol"/>
    <property type="evidence" value="ECO:0007669"/>
    <property type="project" value="TreeGrafter"/>
</dbReference>
<dbReference type="SFLD" id="SFLDS00003">
    <property type="entry name" value="Haloacid_Dehalogenase"/>
    <property type="match status" value="1"/>
</dbReference>
<dbReference type="SFLD" id="SFLDG01140">
    <property type="entry name" value="C2.B:_Phosphomannomutase_and_P"/>
    <property type="match status" value="1"/>
</dbReference>
<dbReference type="Gene3D" id="3.40.50.1000">
    <property type="entry name" value="HAD superfamily/HAD-like"/>
    <property type="match status" value="1"/>
</dbReference>
<evidence type="ECO:0000313" key="3">
    <source>
        <dbReference type="EMBL" id="EEB44755.1"/>
    </source>
</evidence>
<keyword evidence="1" id="KW-0479">Metal-binding</keyword>